<dbReference type="InterPro" id="IPR001647">
    <property type="entry name" value="HTH_TetR"/>
</dbReference>
<evidence type="ECO:0000313" key="6">
    <source>
        <dbReference type="EMBL" id="GIM85244.1"/>
    </source>
</evidence>
<evidence type="ECO:0000256" key="3">
    <source>
        <dbReference type="ARBA" id="ARBA00023163"/>
    </source>
</evidence>
<evidence type="ECO:0000259" key="5">
    <source>
        <dbReference type="PROSITE" id="PS50977"/>
    </source>
</evidence>
<dbReference type="PROSITE" id="PS50977">
    <property type="entry name" value="HTH_TETR_2"/>
    <property type="match status" value="1"/>
</dbReference>
<proteinExistence type="predicted"/>
<dbReference type="PRINTS" id="PR00455">
    <property type="entry name" value="HTHTETR"/>
</dbReference>
<gene>
    <name evidence="6" type="ORF">Aco04nite_95340</name>
</gene>
<dbReference type="PANTHER" id="PTHR30055">
    <property type="entry name" value="HTH-TYPE TRANSCRIPTIONAL REGULATOR RUTR"/>
    <property type="match status" value="1"/>
</dbReference>
<dbReference type="Gene3D" id="1.10.357.10">
    <property type="entry name" value="Tetracycline Repressor, domain 2"/>
    <property type="match status" value="1"/>
</dbReference>
<protein>
    <submittedName>
        <fullName evidence="6">TetR family transcriptional regulator</fullName>
    </submittedName>
</protein>
<dbReference type="GO" id="GO:0003700">
    <property type="term" value="F:DNA-binding transcription factor activity"/>
    <property type="evidence" value="ECO:0007669"/>
    <property type="project" value="TreeGrafter"/>
</dbReference>
<dbReference type="Proteomes" id="UP000680865">
    <property type="component" value="Unassembled WGS sequence"/>
</dbReference>
<dbReference type="InterPro" id="IPR050109">
    <property type="entry name" value="HTH-type_TetR-like_transc_reg"/>
</dbReference>
<comment type="caution">
    <text evidence="6">The sequence shown here is derived from an EMBL/GenBank/DDBJ whole genome shotgun (WGS) entry which is preliminary data.</text>
</comment>
<keyword evidence="3" id="KW-0804">Transcription</keyword>
<keyword evidence="1" id="KW-0805">Transcription regulation</keyword>
<organism evidence="6 7">
    <name type="scientific">Winogradskya consettensis</name>
    <dbReference type="NCBI Taxonomy" id="113560"/>
    <lineage>
        <taxon>Bacteria</taxon>
        <taxon>Bacillati</taxon>
        <taxon>Actinomycetota</taxon>
        <taxon>Actinomycetes</taxon>
        <taxon>Micromonosporales</taxon>
        <taxon>Micromonosporaceae</taxon>
        <taxon>Winogradskya</taxon>
    </lineage>
</organism>
<dbReference type="SUPFAM" id="SSF46689">
    <property type="entry name" value="Homeodomain-like"/>
    <property type="match status" value="1"/>
</dbReference>
<evidence type="ECO:0000256" key="2">
    <source>
        <dbReference type="ARBA" id="ARBA00023125"/>
    </source>
</evidence>
<evidence type="ECO:0000256" key="1">
    <source>
        <dbReference type="ARBA" id="ARBA00023015"/>
    </source>
</evidence>
<accession>A0A919W714</accession>
<dbReference type="GO" id="GO:0000976">
    <property type="term" value="F:transcription cis-regulatory region binding"/>
    <property type="evidence" value="ECO:0007669"/>
    <property type="project" value="TreeGrafter"/>
</dbReference>
<dbReference type="InterPro" id="IPR009057">
    <property type="entry name" value="Homeodomain-like_sf"/>
</dbReference>
<sequence>MASATGQRPRGAGRLQLHGVALRLFAQNGVEGTSLQAIADEMGVSKAAVYYHYKTKDELVLGVLAPVVEALEAMVARIRTRRGRQARLDELLTGVVNLAVDYHEQFAVMLGDPAVGALLTTHALTQGWDELAHLVVDPSDPSTRIALSLFGAGIVGPLRDPELSKLGPEVLREQLTTLGRRLLQIRRRPTPA</sequence>
<dbReference type="AlphaFoldDB" id="A0A919W714"/>
<dbReference type="EMBL" id="BOQP01000079">
    <property type="protein sequence ID" value="GIM85244.1"/>
    <property type="molecule type" value="Genomic_DNA"/>
</dbReference>
<evidence type="ECO:0000313" key="7">
    <source>
        <dbReference type="Proteomes" id="UP000680865"/>
    </source>
</evidence>
<keyword evidence="2 4" id="KW-0238">DNA-binding</keyword>
<keyword evidence="7" id="KW-1185">Reference proteome</keyword>
<feature type="domain" description="HTH tetR-type" evidence="5">
    <location>
        <begin position="11"/>
        <end position="71"/>
    </location>
</feature>
<evidence type="ECO:0000256" key="4">
    <source>
        <dbReference type="PROSITE-ProRule" id="PRU00335"/>
    </source>
</evidence>
<dbReference type="Pfam" id="PF00440">
    <property type="entry name" value="TetR_N"/>
    <property type="match status" value="1"/>
</dbReference>
<name>A0A919W714_9ACTN</name>
<dbReference type="PANTHER" id="PTHR30055:SF234">
    <property type="entry name" value="HTH-TYPE TRANSCRIPTIONAL REGULATOR BETI"/>
    <property type="match status" value="1"/>
</dbReference>
<reference evidence="6" key="1">
    <citation type="submission" date="2021-03" db="EMBL/GenBank/DDBJ databases">
        <title>Whole genome shotgun sequence of Actinoplanes consettensis NBRC 14913.</title>
        <authorList>
            <person name="Komaki H."/>
            <person name="Tamura T."/>
        </authorList>
    </citation>
    <scope>NUCLEOTIDE SEQUENCE</scope>
    <source>
        <strain evidence="6">NBRC 14913</strain>
    </source>
</reference>
<feature type="DNA-binding region" description="H-T-H motif" evidence="4">
    <location>
        <begin position="34"/>
        <end position="53"/>
    </location>
</feature>
<dbReference type="RefSeq" id="WP_213003767.1">
    <property type="nucleotide sequence ID" value="NZ_BAAATW010000002.1"/>
</dbReference>